<gene>
    <name evidence="1" type="ORF">CK203_048715</name>
</gene>
<dbReference type="Proteomes" id="UP000288805">
    <property type="component" value="Unassembled WGS sequence"/>
</dbReference>
<name>A0A438GDS2_VITVI</name>
<evidence type="ECO:0000313" key="2">
    <source>
        <dbReference type="Proteomes" id="UP000288805"/>
    </source>
</evidence>
<dbReference type="AlphaFoldDB" id="A0A438GDS2"/>
<proteinExistence type="predicted"/>
<comment type="caution">
    <text evidence="1">The sequence shown here is derived from an EMBL/GenBank/DDBJ whole genome shotgun (WGS) entry which is preliminary data.</text>
</comment>
<dbReference type="EMBL" id="QGNW01000467">
    <property type="protein sequence ID" value="RVW70356.1"/>
    <property type="molecule type" value="Genomic_DNA"/>
</dbReference>
<sequence length="277" mass="29706">MASYSASLLEAGNPSRMACSRCSPGGDCSRSLTPDLDDRDAPSTRKVHHLLSAFFALVCGMFGSGDVSLPAQSAESLWGHLFIWSLWVTFLGFELGWRQGSHLVPKQLSLYRCQSDPIFGSGAKATQSDVPRIRTWVATRLLPLIVALLVPSRLVENFRTMNPCGSSFLMIRELKGVESMSSRRLLIEPGGAACEGSLPTRVASGRAACPCKVCELEGSECASSDMVSELSSWGARCMGVCGSCDLTLHVSGIAPAALGYIEFGSGLEFATWPLERC</sequence>
<reference evidence="1 2" key="1">
    <citation type="journal article" date="2018" name="PLoS Genet.">
        <title>Population sequencing reveals clonal diversity and ancestral inbreeding in the grapevine cultivar Chardonnay.</title>
        <authorList>
            <person name="Roach M.J."/>
            <person name="Johnson D.L."/>
            <person name="Bohlmann J."/>
            <person name="van Vuuren H.J."/>
            <person name="Jones S.J."/>
            <person name="Pretorius I.S."/>
            <person name="Schmidt S.A."/>
            <person name="Borneman A.R."/>
        </authorList>
    </citation>
    <scope>NUCLEOTIDE SEQUENCE [LARGE SCALE GENOMIC DNA]</scope>
    <source>
        <strain evidence="2">cv. Chardonnay</strain>
        <tissue evidence="1">Leaf</tissue>
    </source>
</reference>
<accession>A0A438GDS2</accession>
<evidence type="ECO:0000313" key="1">
    <source>
        <dbReference type="EMBL" id="RVW70356.1"/>
    </source>
</evidence>
<protein>
    <submittedName>
        <fullName evidence="1">Uncharacterized protein</fullName>
    </submittedName>
</protein>
<organism evidence="1 2">
    <name type="scientific">Vitis vinifera</name>
    <name type="common">Grape</name>
    <dbReference type="NCBI Taxonomy" id="29760"/>
    <lineage>
        <taxon>Eukaryota</taxon>
        <taxon>Viridiplantae</taxon>
        <taxon>Streptophyta</taxon>
        <taxon>Embryophyta</taxon>
        <taxon>Tracheophyta</taxon>
        <taxon>Spermatophyta</taxon>
        <taxon>Magnoliopsida</taxon>
        <taxon>eudicotyledons</taxon>
        <taxon>Gunneridae</taxon>
        <taxon>Pentapetalae</taxon>
        <taxon>rosids</taxon>
        <taxon>Vitales</taxon>
        <taxon>Vitaceae</taxon>
        <taxon>Viteae</taxon>
        <taxon>Vitis</taxon>
    </lineage>
</organism>